<evidence type="ECO:0000313" key="2">
    <source>
        <dbReference type="Proteomes" id="UP001153334"/>
    </source>
</evidence>
<gene>
    <name evidence="1" type="ORF">ONZ43_g7164</name>
</gene>
<protein>
    <submittedName>
        <fullName evidence="1">Uncharacterized protein</fullName>
    </submittedName>
</protein>
<dbReference type="Proteomes" id="UP001153334">
    <property type="component" value="Unassembled WGS sequence"/>
</dbReference>
<sequence length="366" mass="39281">MDPMKRMLLEVSYECIENAGILVEDLVNSRTGCYVGCMTNDYEMISLHDIYDIGHPAATGLSEAMTANRVSWFFGLKGPSLTLDTACSSSLYALHLACQSLRLKETNMSLVTGVNLMLNPNTTHQLSAMHMLSPEGISHTFDDRANGYGRGDGIGALIVKRLSDALRDGDTIRAVIRGSGINADGKTPSITQPSSTSQAELINQTYEDAGLDQSETGYFECHGTGTPVGDPLELTAIASTIGAARRAASKDPLYIGSIKPTVGHTEGCAGLAGVFKSILLLEKGMLVPTYGVERVNPKLKLSEWHLALPENVMAWPTPGMRRVSVNSFGFGGANAHVILDDAHHYLQERGLVAPKTKTDLNVCPKA</sequence>
<evidence type="ECO:0000313" key="1">
    <source>
        <dbReference type="EMBL" id="KAJ8106137.1"/>
    </source>
</evidence>
<comment type="caution">
    <text evidence="1">The sequence shown here is derived from an EMBL/GenBank/DDBJ whole genome shotgun (WGS) entry which is preliminary data.</text>
</comment>
<accession>A0ACC2HST7</accession>
<keyword evidence="2" id="KW-1185">Reference proteome</keyword>
<proteinExistence type="predicted"/>
<dbReference type="EMBL" id="JAPESX010002945">
    <property type="protein sequence ID" value="KAJ8106137.1"/>
    <property type="molecule type" value="Genomic_DNA"/>
</dbReference>
<organism evidence="1 2">
    <name type="scientific">Nemania bipapillata</name>
    <dbReference type="NCBI Taxonomy" id="110536"/>
    <lineage>
        <taxon>Eukaryota</taxon>
        <taxon>Fungi</taxon>
        <taxon>Dikarya</taxon>
        <taxon>Ascomycota</taxon>
        <taxon>Pezizomycotina</taxon>
        <taxon>Sordariomycetes</taxon>
        <taxon>Xylariomycetidae</taxon>
        <taxon>Xylariales</taxon>
        <taxon>Xylariaceae</taxon>
        <taxon>Nemania</taxon>
    </lineage>
</organism>
<reference evidence="1" key="1">
    <citation type="submission" date="2022-11" db="EMBL/GenBank/DDBJ databases">
        <title>Genome Sequence of Nemania bipapillata.</title>
        <authorList>
            <person name="Buettner E."/>
        </authorList>
    </citation>
    <scope>NUCLEOTIDE SEQUENCE</scope>
    <source>
        <strain evidence="1">CP14</strain>
    </source>
</reference>
<name>A0ACC2HST7_9PEZI</name>